<dbReference type="EMBL" id="JAGTJS010000010">
    <property type="protein sequence ID" value="KAH7254592.1"/>
    <property type="molecule type" value="Genomic_DNA"/>
</dbReference>
<accession>A0A9P9K9R7</accession>
<dbReference type="Proteomes" id="UP000736672">
    <property type="component" value="Unassembled WGS sequence"/>
</dbReference>
<keyword evidence="2" id="KW-1185">Reference proteome</keyword>
<comment type="caution">
    <text evidence="1">The sequence shown here is derived from an EMBL/GenBank/DDBJ whole genome shotgun (WGS) entry which is preliminary data.</text>
</comment>
<organism evidence="1 2">
    <name type="scientific">Fusarium solani</name>
    <name type="common">Filamentous fungus</name>
    <dbReference type="NCBI Taxonomy" id="169388"/>
    <lineage>
        <taxon>Eukaryota</taxon>
        <taxon>Fungi</taxon>
        <taxon>Dikarya</taxon>
        <taxon>Ascomycota</taxon>
        <taxon>Pezizomycotina</taxon>
        <taxon>Sordariomycetes</taxon>
        <taxon>Hypocreomycetidae</taxon>
        <taxon>Hypocreales</taxon>
        <taxon>Nectriaceae</taxon>
        <taxon>Fusarium</taxon>
        <taxon>Fusarium solani species complex</taxon>
    </lineage>
</organism>
<dbReference type="AlphaFoldDB" id="A0A9P9K9R7"/>
<dbReference type="OrthoDB" id="10259640at2759"/>
<dbReference type="Gene3D" id="3.40.50.300">
    <property type="entry name" value="P-loop containing nucleotide triphosphate hydrolases"/>
    <property type="match status" value="1"/>
</dbReference>
<dbReference type="InterPro" id="IPR027417">
    <property type="entry name" value="P-loop_NTPase"/>
</dbReference>
<name>A0A9P9K9R7_FUSSL</name>
<evidence type="ECO:0000313" key="1">
    <source>
        <dbReference type="EMBL" id="KAH7254592.1"/>
    </source>
</evidence>
<reference evidence="1" key="1">
    <citation type="journal article" date="2021" name="Nat. Commun.">
        <title>Genetic determinants of endophytism in the Arabidopsis root mycobiome.</title>
        <authorList>
            <person name="Mesny F."/>
            <person name="Miyauchi S."/>
            <person name="Thiergart T."/>
            <person name="Pickel B."/>
            <person name="Atanasova L."/>
            <person name="Karlsson M."/>
            <person name="Huettel B."/>
            <person name="Barry K.W."/>
            <person name="Haridas S."/>
            <person name="Chen C."/>
            <person name="Bauer D."/>
            <person name="Andreopoulos W."/>
            <person name="Pangilinan J."/>
            <person name="LaButti K."/>
            <person name="Riley R."/>
            <person name="Lipzen A."/>
            <person name="Clum A."/>
            <person name="Drula E."/>
            <person name="Henrissat B."/>
            <person name="Kohler A."/>
            <person name="Grigoriev I.V."/>
            <person name="Martin F.M."/>
            <person name="Hacquard S."/>
        </authorList>
    </citation>
    <scope>NUCLEOTIDE SEQUENCE</scope>
    <source>
        <strain evidence="1">FSSC 5 MPI-SDFR-AT-0091</strain>
    </source>
</reference>
<proteinExistence type="predicted"/>
<sequence>MLRLGVIYGGIPIREQIGLLGKGYDLLVGAPGRLVDFIQRPNSSLLVLIIVPTRELAI</sequence>
<evidence type="ECO:0000313" key="2">
    <source>
        <dbReference type="Proteomes" id="UP000736672"/>
    </source>
</evidence>
<gene>
    <name evidence="1" type="ORF">B0J15DRAFT_549153</name>
</gene>
<dbReference type="SUPFAM" id="SSF52540">
    <property type="entry name" value="P-loop containing nucleoside triphosphate hydrolases"/>
    <property type="match status" value="1"/>
</dbReference>
<protein>
    <submittedName>
        <fullName evidence="1">Uncharacterized protein</fullName>
    </submittedName>
</protein>